<dbReference type="EMBL" id="JANPWB010000012">
    <property type="protein sequence ID" value="KAJ1117211.1"/>
    <property type="molecule type" value="Genomic_DNA"/>
</dbReference>
<dbReference type="Gene3D" id="3.30.250.20">
    <property type="entry name" value="L1 transposable element, C-terminal domain"/>
    <property type="match status" value="1"/>
</dbReference>
<proteinExistence type="predicted"/>
<evidence type="ECO:0000313" key="2">
    <source>
        <dbReference type="Proteomes" id="UP001066276"/>
    </source>
</evidence>
<dbReference type="Proteomes" id="UP001066276">
    <property type="component" value="Chromosome 8"/>
</dbReference>
<evidence type="ECO:0000313" key="1">
    <source>
        <dbReference type="EMBL" id="KAJ1117211.1"/>
    </source>
</evidence>
<gene>
    <name evidence="1" type="ORF">NDU88_005411</name>
</gene>
<dbReference type="AlphaFoldDB" id="A0AAV7NMQ1"/>
<name>A0AAV7NMQ1_PLEWA</name>
<accession>A0AAV7NMQ1</accession>
<protein>
    <submittedName>
        <fullName evidence="1">Uncharacterized protein</fullName>
    </submittedName>
</protein>
<sequence length="153" mass="17195">MPRDILVKLSLFKVKERILLRVRQQVTVSFQEAHCTLYQDIAPATLARLQQFCPVAEALRAETLRYRWAFPFGLAFELHNKACHFTAADEAAAALGLQSESEGGDFAATGAMRGGVGPSASMEQWRQQRSGRKTPRKWHPPTVWLLERSWGGL</sequence>
<reference evidence="1" key="1">
    <citation type="journal article" date="2022" name="bioRxiv">
        <title>Sequencing and chromosome-scale assembly of the giantPleurodeles waltlgenome.</title>
        <authorList>
            <person name="Brown T."/>
            <person name="Elewa A."/>
            <person name="Iarovenko S."/>
            <person name="Subramanian E."/>
            <person name="Araus A.J."/>
            <person name="Petzold A."/>
            <person name="Susuki M."/>
            <person name="Suzuki K.-i.T."/>
            <person name="Hayashi T."/>
            <person name="Toyoda A."/>
            <person name="Oliveira C."/>
            <person name="Osipova E."/>
            <person name="Leigh N.D."/>
            <person name="Simon A."/>
            <person name="Yun M.H."/>
        </authorList>
    </citation>
    <scope>NUCLEOTIDE SEQUENCE</scope>
    <source>
        <strain evidence="1">20211129_DDA</strain>
        <tissue evidence="1">Liver</tissue>
    </source>
</reference>
<organism evidence="1 2">
    <name type="scientific">Pleurodeles waltl</name>
    <name type="common">Iberian ribbed newt</name>
    <dbReference type="NCBI Taxonomy" id="8319"/>
    <lineage>
        <taxon>Eukaryota</taxon>
        <taxon>Metazoa</taxon>
        <taxon>Chordata</taxon>
        <taxon>Craniata</taxon>
        <taxon>Vertebrata</taxon>
        <taxon>Euteleostomi</taxon>
        <taxon>Amphibia</taxon>
        <taxon>Batrachia</taxon>
        <taxon>Caudata</taxon>
        <taxon>Salamandroidea</taxon>
        <taxon>Salamandridae</taxon>
        <taxon>Pleurodelinae</taxon>
        <taxon>Pleurodeles</taxon>
    </lineage>
</organism>
<dbReference type="InterPro" id="IPR042566">
    <property type="entry name" value="L1_C"/>
</dbReference>
<comment type="caution">
    <text evidence="1">The sequence shown here is derived from an EMBL/GenBank/DDBJ whole genome shotgun (WGS) entry which is preliminary data.</text>
</comment>
<keyword evidence="2" id="KW-1185">Reference proteome</keyword>